<evidence type="ECO:0000259" key="8">
    <source>
        <dbReference type="Pfam" id="PF02397"/>
    </source>
</evidence>
<comment type="similarity">
    <text evidence="2">Belongs to the bacterial sugar transferase family.</text>
</comment>
<evidence type="ECO:0000313" key="10">
    <source>
        <dbReference type="Proteomes" id="UP000177870"/>
    </source>
</evidence>
<name>A0A1D8U2I0_9CYAN</name>
<dbReference type="InterPro" id="IPR003362">
    <property type="entry name" value="Bact_transf"/>
</dbReference>
<feature type="transmembrane region" description="Helical" evidence="7">
    <location>
        <begin position="289"/>
        <end position="310"/>
    </location>
</feature>
<dbReference type="KEGG" id="mpro:BJP34_03505"/>
<feature type="transmembrane region" description="Helical" evidence="7">
    <location>
        <begin position="134"/>
        <end position="153"/>
    </location>
</feature>
<dbReference type="GO" id="GO:0016780">
    <property type="term" value="F:phosphotransferase activity, for other substituted phosphate groups"/>
    <property type="evidence" value="ECO:0007669"/>
    <property type="project" value="TreeGrafter"/>
</dbReference>
<keyword evidence="3 9" id="KW-0808">Transferase</keyword>
<dbReference type="GO" id="GO:0016020">
    <property type="term" value="C:membrane"/>
    <property type="evidence" value="ECO:0007669"/>
    <property type="project" value="UniProtKB-SubCell"/>
</dbReference>
<evidence type="ECO:0000256" key="3">
    <source>
        <dbReference type="ARBA" id="ARBA00022679"/>
    </source>
</evidence>
<evidence type="ECO:0000256" key="2">
    <source>
        <dbReference type="ARBA" id="ARBA00006464"/>
    </source>
</evidence>
<dbReference type="Proteomes" id="UP000177870">
    <property type="component" value="Chromosome"/>
</dbReference>
<gene>
    <name evidence="9" type="ORF">BJP34_03505</name>
</gene>
<sequence length="479" mass="55320">MSRMGLPLTETYRFDIRDPIFAKLRRNTYAVWLRIVTLVFTDLFMLLMAWLIAVTFSKYINNDWGIVNQAILVYIVIPWEILLIALQDLYNSGNKRRDYLALAQTITVAQISLLVIACLYQPDQFVIQLIDSLLWLLSLALVCIGRLGIDFLLRRLRKKGLLRYPTLIIGSPYQQQKAIQILENEDCYGVIKFFDINLLDQSNLSDFIKEIRALDVAEVFVCSWNKVEDYMFFYWSLRNAGITLRILCTDLGPIYQNVEMSSIGGVPTIGFSPPLITGIDFLAKRCFDFVLSVLGIIVLLPLFISISVLIKLDSPGPIFYKQERVGLHNKRFKTWKFRSMFVDADQRLKELEARNEMKDGVLFKIKDDPRITKVGKIIRRYSLDELPQLLNVLCGEMSLVGPRPLPIRDVNKFSEHHFIRHAVLPGITGLWQVSGRSDITSFEEVVRLDTLYMENWSVWLDLKILLKTAIVLFQKKGAY</sequence>
<evidence type="ECO:0000256" key="6">
    <source>
        <dbReference type="ARBA" id="ARBA00023136"/>
    </source>
</evidence>
<feature type="transmembrane region" description="Helical" evidence="7">
    <location>
        <begin position="31"/>
        <end position="54"/>
    </location>
</feature>
<dbReference type="InterPro" id="IPR017475">
    <property type="entry name" value="EPS_sugar_tfrase"/>
</dbReference>
<evidence type="ECO:0000256" key="5">
    <source>
        <dbReference type="ARBA" id="ARBA00022989"/>
    </source>
</evidence>
<accession>A0A1D8U2I0</accession>
<evidence type="ECO:0000256" key="1">
    <source>
        <dbReference type="ARBA" id="ARBA00004141"/>
    </source>
</evidence>
<keyword evidence="5 7" id="KW-1133">Transmembrane helix</keyword>
<organism evidence="9 10">
    <name type="scientific">Moorena producens PAL-8-15-08-1</name>
    <dbReference type="NCBI Taxonomy" id="1458985"/>
    <lineage>
        <taxon>Bacteria</taxon>
        <taxon>Bacillati</taxon>
        <taxon>Cyanobacteriota</taxon>
        <taxon>Cyanophyceae</taxon>
        <taxon>Coleofasciculales</taxon>
        <taxon>Coleofasciculaceae</taxon>
        <taxon>Moorena</taxon>
    </lineage>
</organism>
<dbReference type="PANTHER" id="PTHR30576:SF10">
    <property type="entry name" value="SLL5057 PROTEIN"/>
    <property type="match status" value="1"/>
</dbReference>
<keyword evidence="4 7" id="KW-0812">Transmembrane</keyword>
<proteinExistence type="inferred from homology"/>
<dbReference type="NCBIfam" id="TIGR03025">
    <property type="entry name" value="EPS_sugtrans"/>
    <property type="match status" value="1"/>
</dbReference>
<dbReference type="STRING" id="1458985.BJP34_03505"/>
<evidence type="ECO:0000256" key="7">
    <source>
        <dbReference type="SAM" id="Phobius"/>
    </source>
</evidence>
<dbReference type="PANTHER" id="PTHR30576">
    <property type="entry name" value="COLANIC BIOSYNTHESIS UDP-GLUCOSE LIPID CARRIER TRANSFERASE"/>
    <property type="match status" value="1"/>
</dbReference>
<reference evidence="10" key="1">
    <citation type="submission" date="2016-10" db="EMBL/GenBank/DDBJ databases">
        <title>Comparative genomics uncovers the prolific and rare metabolic potential of the cyanobacterial genus Moorea.</title>
        <authorList>
            <person name="Leao T."/>
            <person name="Castelao G."/>
            <person name="Korobeynikov A."/>
            <person name="Monroe E.A."/>
            <person name="Podell S."/>
            <person name="Glukhov E."/>
            <person name="Allen E."/>
            <person name="Gerwick W.H."/>
            <person name="Gerwick L."/>
        </authorList>
    </citation>
    <scope>NUCLEOTIDE SEQUENCE [LARGE SCALE GENOMIC DNA]</scope>
    <source>
        <strain evidence="10">PAL-8-15-08-1</strain>
    </source>
</reference>
<dbReference type="EMBL" id="CP017599">
    <property type="protein sequence ID" value="AOX04107.1"/>
    <property type="molecule type" value="Genomic_DNA"/>
</dbReference>
<comment type="subcellular location">
    <subcellularLocation>
        <location evidence="1">Membrane</location>
        <topology evidence="1">Multi-pass membrane protein</topology>
    </subcellularLocation>
</comment>
<dbReference type="AlphaFoldDB" id="A0A1D8U2I0"/>
<dbReference type="Pfam" id="PF02397">
    <property type="entry name" value="Bac_transf"/>
    <property type="match status" value="1"/>
</dbReference>
<evidence type="ECO:0000313" key="9">
    <source>
        <dbReference type="EMBL" id="AOX04107.1"/>
    </source>
</evidence>
<feature type="transmembrane region" description="Helical" evidence="7">
    <location>
        <begin position="99"/>
        <end position="122"/>
    </location>
</feature>
<evidence type="ECO:0000256" key="4">
    <source>
        <dbReference type="ARBA" id="ARBA00022692"/>
    </source>
</evidence>
<feature type="domain" description="Bacterial sugar transferase" evidence="8">
    <location>
        <begin position="284"/>
        <end position="473"/>
    </location>
</feature>
<feature type="transmembrane region" description="Helical" evidence="7">
    <location>
        <begin position="66"/>
        <end position="87"/>
    </location>
</feature>
<keyword evidence="6 7" id="KW-0472">Membrane</keyword>
<protein>
    <submittedName>
        <fullName evidence="9">Glucosyl transferase</fullName>
    </submittedName>
</protein>